<name>A0A9X1PT14_9BACT</name>
<proteinExistence type="predicted"/>
<gene>
    <name evidence="1" type="ORF">LXM26_28800</name>
</gene>
<keyword evidence="2" id="KW-1185">Reference proteome</keyword>
<dbReference type="Proteomes" id="UP001139000">
    <property type="component" value="Unassembled WGS sequence"/>
</dbReference>
<dbReference type="RefSeq" id="WP_234658541.1">
    <property type="nucleotide sequence ID" value="NZ_CP094997.1"/>
</dbReference>
<protein>
    <submittedName>
        <fullName evidence="1">Uncharacterized protein</fullName>
    </submittedName>
</protein>
<comment type="caution">
    <text evidence="1">The sequence shown here is derived from an EMBL/GenBank/DDBJ whole genome shotgun (WGS) entry which is preliminary data.</text>
</comment>
<dbReference type="EMBL" id="JAJTTC010000012">
    <property type="protein sequence ID" value="MCF0065549.1"/>
    <property type="molecule type" value="Genomic_DNA"/>
</dbReference>
<evidence type="ECO:0000313" key="2">
    <source>
        <dbReference type="Proteomes" id="UP001139000"/>
    </source>
</evidence>
<reference evidence="1" key="1">
    <citation type="submission" date="2021-12" db="EMBL/GenBank/DDBJ databases">
        <title>Novel species in genus Dyadobacter.</title>
        <authorList>
            <person name="Ma C."/>
        </authorList>
    </citation>
    <scope>NUCLEOTIDE SEQUENCE</scope>
    <source>
        <strain evidence="1">LJ419</strain>
    </source>
</reference>
<evidence type="ECO:0000313" key="1">
    <source>
        <dbReference type="EMBL" id="MCF0065549.1"/>
    </source>
</evidence>
<accession>A0A9X1PT14</accession>
<dbReference type="AlphaFoldDB" id="A0A9X1PT14"/>
<sequence>MIKKQNLPFKRILLTVLFLNIFTGCKKAHTDPCEGLLNESPPAKIIVKFIDKQTREPLIVDTAFIKITDKRSGTAYKNWSVINTTGFDALNGSLTIGFFNETPGEYQFNIQLGNKGTAVLSYQVSRKETDNPCRPDSYPIGEIKIVNQSFEHFQYESRAYPNILITAL</sequence>
<organism evidence="1 2">
    <name type="scientific">Dyadobacter chenwenxiniae</name>
    <dbReference type="NCBI Taxonomy" id="2906456"/>
    <lineage>
        <taxon>Bacteria</taxon>
        <taxon>Pseudomonadati</taxon>
        <taxon>Bacteroidota</taxon>
        <taxon>Cytophagia</taxon>
        <taxon>Cytophagales</taxon>
        <taxon>Spirosomataceae</taxon>
        <taxon>Dyadobacter</taxon>
    </lineage>
</organism>
<dbReference type="PROSITE" id="PS51257">
    <property type="entry name" value="PROKAR_LIPOPROTEIN"/>
    <property type="match status" value="1"/>
</dbReference>